<evidence type="ECO:0000313" key="2">
    <source>
        <dbReference type="EMBL" id="GGD43945.1"/>
    </source>
</evidence>
<accession>A0A917DK41</accession>
<dbReference type="EMBL" id="BMIO01000005">
    <property type="protein sequence ID" value="GGD43945.1"/>
    <property type="molecule type" value="Genomic_DNA"/>
</dbReference>
<evidence type="ECO:0000256" key="1">
    <source>
        <dbReference type="SAM" id="MobiDB-lite"/>
    </source>
</evidence>
<dbReference type="InterPro" id="IPR036895">
    <property type="entry name" value="Uracil-DNA_glycosylase-like_sf"/>
</dbReference>
<organism evidence="2 3">
    <name type="scientific">Croceicoccus pelagius</name>
    <dbReference type="NCBI Taxonomy" id="1703341"/>
    <lineage>
        <taxon>Bacteria</taxon>
        <taxon>Pseudomonadati</taxon>
        <taxon>Pseudomonadota</taxon>
        <taxon>Alphaproteobacteria</taxon>
        <taxon>Sphingomonadales</taxon>
        <taxon>Erythrobacteraceae</taxon>
        <taxon>Croceicoccus</taxon>
    </lineage>
</organism>
<keyword evidence="3" id="KW-1185">Reference proteome</keyword>
<sequence length="245" mass="26767">MYDALNAFWQDAGVDMAFADEPRNWLAEAEEKANPAAPAIPKLPPPPPPKPLGPSAPEQAKLEEAKDGWPQRLEDFAGWWLSNASLDNAPADRRVAPRGTSRPPLMVIVAEPEEGDRDLLLSGPEGQLMDAIERAMGYGPQAIYRASALPRRTPAADWEGLAQAGMGAVLRHHVSLVAPERLLVLSREALTLLSPDTFERDGTGFLGIADTQIPLIAAYPLDQMAARVGYKRIFWQRWLTFVSGA</sequence>
<dbReference type="AlphaFoldDB" id="A0A917DK41"/>
<reference evidence="2 3" key="1">
    <citation type="journal article" date="2014" name="Int. J. Syst. Evol. Microbiol.">
        <title>Complete genome sequence of Corynebacterium casei LMG S-19264T (=DSM 44701T), isolated from a smear-ripened cheese.</title>
        <authorList>
            <consortium name="US DOE Joint Genome Institute (JGI-PGF)"/>
            <person name="Walter F."/>
            <person name="Albersmeier A."/>
            <person name="Kalinowski J."/>
            <person name="Ruckert C."/>
        </authorList>
    </citation>
    <scope>NUCLEOTIDE SEQUENCE [LARGE SCALE GENOMIC DNA]</scope>
    <source>
        <strain evidence="2 3">CGMCC 1.15358</strain>
    </source>
</reference>
<dbReference type="SUPFAM" id="SSF52141">
    <property type="entry name" value="Uracil-DNA glycosylase-like"/>
    <property type="match status" value="1"/>
</dbReference>
<name>A0A917DK41_9SPHN</name>
<evidence type="ECO:0008006" key="4">
    <source>
        <dbReference type="Google" id="ProtNLM"/>
    </source>
</evidence>
<gene>
    <name evidence="2" type="ORF">GCM10010989_17620</name>
</gene>
<feature type="compositionally biased region" description="Pro residues" evidence="1">
    <location>
        <begin position="41"/>
        <end position="54"/>
    </location>
</feature>
<proteinExistence type="predicted"/>
<evidence type="ECO:0000313" key="3">
    <source>
        <dbReference type="Proteomes" id="UP000598997"/>
    </source>
</evidence>
<protein>
    <recommendedName>
        <fullName evidence="4">Uracil-DNA glycosylase-like domain-containing protein</fullName>
    </recommendedName>
</protein>
<feature type="region of interest" description="Disordered" evidence="1">
    <location>
        <begin position="27"/>
        <end position="65"/>
    </location>
</feature>
<dbReference type="Gene3D" id="3.40.470.10">
    <property type="entry name" value="Uracil-DNA glycosylase-like domain"/>
    <property type="match status" value="1"/>
</dbReference>
<comment type="caution">
    <text evidence="2">The sequence shown here is derived from an EMBL/GenBank/DDBJ whole genome shotgun (WGS) entry which is preliminary data.</text>
</comment>
<dbReference type="Proteomes" id="UP000598997">
    <property type="component" value="Unassembled WGS sequence"/>
</dbReference>